<feature type="compositionally biased region" description="Basic residues" evidence="2">
    <location>
        <begin position="15"/>
        <end position="27"/>
    </location>
</feature>
<sequence length="92" mass="9955">MVQGSLKKIGGGQKKQPRKAKQMKKGARTIAPKKAALVTQKRLEKKLSAKINNNIEREMSVKANAVGKLTVMKKLATEATAEAAANKKKGKK</sequence>
<organism evidence="3 4">
    <name type="scientific">Circinella minor</name>
    <dbReference type="NCBI Taxonomy" id="1195481"/>
    <lineage>
        <taxon>Eukaryota</taxon>
        <taxon>Fungi</taxon>
        <taxon>Fungi incertae sedis</taxon>
        <taxon>Mucoromycota</taxon>
        <taxon>Mucoromycotina</taxon>
        <taxon>Mucoromycetes</taxon>
        <taxon>Mucorales</taxon>
        <taxon>Lichtheimiaceae</taxon>
        <taxon>Circinella</taxon>
    </lineage>
</organism>
<dbReference type="Proteomes" id="UP000646827">
    <property type="component" value="Unassembled WGS sequence"/>
</dbReference>
<evidence type="ECO:0000313" key="4">
    <source>
        <dbReference type="Proteomes" id="UP000646827"/>
    </source>
</evidence>
<accession>A0A8H7S4W0</accession>
<dbReference type="Pfam" id="PF09495">
    <property type="entry name" value="DUF2462"/>
    <property type="match status" value="1"/>
</dbReference>
<evidence type="ECO:0000313" key="3">
    <source>
        <dbReference type="EMBL" id="KAG2222902.1"/>
    </source>
</evidence>
<keyword evidence="4" id="KW-1185">Reference proteome</keyword>
<protein>
    <submittedName>
        <fullName evidence="3">Uncharacterized protein</fullName>
    </submittedName>
</protein>
<comment type="similarity">
    <text evidence="1">Belongs to the UPF0390 family.</text>
</comment>
<evidence type="ECO:0000256" key="1">
    <source>
        <dbReference type="ARBA" id="ARBA00006802"/>
    </source>
</evidence>
<dbReference type="OrthoDB" id="5239630at2759"/>
<dbReference type="InterPro" id="IPR019034">
    <property type="entry name" value="UPF0390"/>
</dbReference>
<reference evidence="3 4" key="1">
    <citation type="submission" date="2020-12" db="EMBL/GenBank/DDBJ databases">
        <title>Metabolic potential, ecology and presence of endohyphal bacteria is reflected in genomic diversity of Mucoromycotina.</title>
        <authorList>
            <person name="Muszewska A."/>
            <person name="Okrasinska A."/>
            <person name="Steczkiewicz K."/>
            <person name="Drgas O."/>
            <person name="Orlowska M."/>
            <person name="Perlinska-Lenart U."/>
            <person name="Aleksandrzak-Piekarczyk T."/>
            <person name="Szatraj K."/>
            <person name="Zielenkiewicz U."/>
            <person name="Pilsyk S."/>
            <person name="Malc E."/>
            <person name="Mieczkowski P."/>
            <person name="Kruszewska J.S."/>
            <person name="Biernat P."/>
            <person name="Pawlowska J."/>
        </authorList>
    </citation>
    <scope>NUCLEOTIDE SEQUENCE [LARGE SCALE GENOMIC DNA]</scope>
    <source>
        <strain evidence="3 4">CBS 142.35</strain>
    </source>
</reference>
<name>A0A8H7S4W0_9FUNG</name>
<dbReference type="EMBL" id="JAEPRB010000072">
    <property type="protein sequence ID" value="KAG2222902.1"/>
    <property type="molecule type" value="Genomic_DNA"/>
</dbReference>
<dbReference type="AlphaFoldDB" id="A0A8H7S4W0"/>
<gene>
    <name evidence="3" type="ORF">INT45_013533</name>
</gene>
<proteinExistence type="inferred from homology"/>
<dbReference type="PANTHER" id="PTHR16967:SF1">
    <property type="entry name" value="LEYDIG CELL TUMOR 10 KDA PROTEIN HOMOLOG"/>
    <property type="match status" value="1"/>
</dbReference>
<feature type="region of interest" description="Disordered" evidence="2">
    <location>
        <begin position="1"/>
        <end position="29"/>
    </location>
</feature>
<comment type="caution">
    <text evidence="3">The sequence shown here is derived from an EMBL/GenBank/DDBJ whole genome shotgun (WGS) entry which is preliminary data.</text>
</comment>
<evidence type="ECO:0000256" key="2">
    <source>
        <dbReference type="SAM" id="MobiDB-lite"/>
    </source>
</evidence>
<dbReference type="PANTHER" id="PTHR16967">
    <property type="entry name" value="LEYDIG CELL TUMOR 10 KDA PROTEIN HOMOLOG"/>
    <property type="match status" value="1"/>
</dbReference>